<protein>
    <submittedName>
        <fullName evidence="5">Uncharacterized protein</fullName>
    </submittedName>
</protein>
<keyword evidence="4" id="KW-1015">Disulfide bond</keyword>
<evidence type="ECO:0000256" key="1">
    <source>
        <dbReference type="ARBA" id="ARBA00009178"/>
    </source>
</evidence>
<reference evidence="5 6" key="1">
    <citation type="journal article" date="2020" name="IScience">
        <title>Genome Sequencing of the Endangered Kingdonia uniflora (Circaeasteraceae, Ranunculales) Reveals Potential Mechanisms of Evolutionary Specialization.</title>
        <authorList>
            <person name="Sun Y."/>
            <person name="Deng T."/>
            <person name="Zhang A."/>
            <person name="Moore M.J."/>
            <person name="Landis J.B."/>
            <person name="Lin N."/>
            <person name="Zhang H."/>
            <person name="Zhang X."/>
            <person name="Huang J."/>
            <person name="Zhang X."/>
            <person name="Sun H."/>
            <person name="Wang H."/>
        </authorList>
    </citation>
    <scope>NUCLEOTIDE SEQUENCE [LARGE SCALE GENOMIC DNA]</scope>
    <source>
        <strain evidence="5">TB1705</strain>
        <tissue evidence="5">Leaf</tissue>
    </source>
</reference>
<comment type="similarity">
    <text evidence="1">Belongs to the plant rapid alkalinization factor (RALF) family.</text>
</comment>
<gene>
    <name evidence="5" type="ORF">GIB67_034978</name>
</gene>
<dbReference type="EMBL" id="JACGCM010000792">
    <property type="protein sequence ID" value="KAF6166427.1"/>
    <property type="molecule type" value="Genomic_DNA"/>
</dbReference>
<dbReference type="GO" id="GO:0009506">
    <property type="term" value="C:plasmodesma"/>
    <property type="evidence" value="ECO:0007669"/>
    <property type="project" value="TreeGrafter"/>
</dbReference>
<dbReference type="GO" id="GO:0005179">
    <property type="term" value="F:hormone activity"/>
    <property type="evidence" value="ECO:0007669"/>
    <property type="project" value="UniProtKB-KW"/>
</dbReference>
<comment type="caution">
    <text evidence="5">The sequence shown here is derived from an EMBL/GenBank/DDBJ whole genome shotgun (WGS) entry which is preliminary data.</text>
</comment>
<evidence type="ECO:0000313" key="5">
    <source>
        <dbReference type="EMBL" id="KAF6166427.1"/>
    </source>
</evidence>
<sequence>MSESKQLIQTKKKLCYVSLVLLFVCKGTYGDLLTSDERFEGMLVKNKVCSDAEMGLCFDDEEESESASERRVLVMQKRYISYETLKRDVVPCTRPGSSYYSCHVAAGQANPYTRGCEVITGCARNIRS</sequence>
<dbReference type="AlphaFoldDB" id="A0A7J7NGZ7"/>
<evidence type="ECO:0000256" key="2">
    <source>
        <dbReference type="ARBA" id="ARBA00022702"/>
    </source>
</evidence>
<dbReference type="GO" id="GO:0019722">
    <property type="term" value="P:calcium-mediated signaling"/>
    <property type="evidence" value="ECO:0007669"/>
    <property type="project" value="TreeGrafter"/>
</dbReference>
<name>A0A7J7NGZ7_9MAGN</name>
<proteinExistence type="inferred from homology"/>
<evidence type="ECO:0000313" key="6">
    <source>
        <dbReference type="Proteomes" id="UP000541444"/>
    </source>
</evidence>
<organism evidence="5 6">
    <name type="scientific">Kingdonia uniflora</name>
    <dbReference type="NCBI Taxonomy" id="39325"/>
    <lineage>
        <taxon>Eukaryota</taxon>
        <taxon>Viridiplantae</taxon>
        <taxon>Streptophyta</taxon>
        <taxon>Embryophyta</taxon>
        <taxon>Tracheophyta</taxon>
        <taxon>Spermatophyta</taxon>
        <taxon>Magnoliopsida</taxon>
        <taxon>Ranunculales</taxon>
        <taxon>Circaeasteraceae</taxon>
        <taxon>Kingdonia</taxon>
    </lineage>
</organism>
<dbReference type="PANTHER" id="PTHR33136">
    <property type="entry name" value="RAPID ALKALINIZATION FACTOR-LIKE"/>
    <property type="match status" value="1"/>
</dbReference>
<dbReference type="PANTHER" id="PTHR33136:SF36">
    <property type="entry name" value="PROTEIN RALF-LIKE 31"/>
    <property type="match status" value="1"/>
</dbReference>
<evidence type="ECO:0000256" key="3">
    <source>
        <dbReference type="ARBA" id="ARBA00022729"/>
    </source>
</evidence>
<accession>A0A7J7NGZ7</accession>
<keyword evidence="2" id="KW-0372">Hormone</keyword>
<dbReference type="Proteomes" id="UP000541444">
    <property type="component" value="Unassembled WGS sequence"/>
</dbReference>
<dbReference type="OrthoDB" id="1906275at2759"/>
<keyword evidence="3" id="KW-0732">Signal</keyword>
<evidence type="ECO:0000256" key="4">
    <source>
        <dbReference type="ARBA" id="ARBA00023157"/>
    </source>
</evidence>
<dbReference type="Pfam" id="PF05498">
    <property type="entry name" value="RALF"/>
    <property type="match status" value="1"/>
</dbReference>
<keyword evidence="6" id="KW-1185">Reference proteome</keyword>
<dbReference type="InterPro" id="IPR008801">
    <property type="entry name" value="RALF"/>
</dbReference>